<dbReference type="GO" id="GO:0005737">
    <property type="term" value="C:cytoplasm"/>
    <property type="evidence" value="ECO:0007669"/>
    <property type="project" value="TreeGrafter"/>
</dbReference>
<dbReference type="Proteomes" id="UP000835052">
    <property type="component" value="Unassembled WGS sequence"/>
</dbReference>
<dbReference type="InterPro" id="IPR055261">
    <property type="entry name" value="PI_transfer_N"/>
</dbReference>
<protein>
    <recommendedName>
        <fullName evidence="1">Phosphatidylinositol transfer protein N-terminal domain-containing protein</fullName>
    </recommendedName>
</protein>
<keyword evidence="3" id="KW-1185">Reference proteome</keyword>
<dbReference type="OrthoDB" id="18453at2759"/>
<dbReference type="Gene3D" id="3.30.530.20">
    <property type="match status" value="1"/>
</dbReference>
<dbReference type="AlphaFoldDB" id="A0A8S1HXP0"/>
<dbReference type="FunFam" id="3.30.530.20:FF:000028">
    <property type="entry name" value="Phosphatidylinositol transfer protein 5"/>
    <property type="match status" value="1"/>
</dbReference>
<evidence type="ECO:0000313" key="2">
    <source>
        <dbReference type="EMBL" id="CAD6197832.1"/>
    </source>
</evidence>
<dbReference type="Pfam" id="PF02121">
    <property type="entry name" value="IP_trans"/>
    <property type="match status" value="1"/>
</dbReference>
<dbReference type="InterPro" id="IPR023393">
    <property type="entry name" value="START-like_dom_sf"/>
</dbReference>
<dbReference type="PANTHER" id="PTHR10658">
    <property type="entry name" value="PHOSPHATIDYLINOSITOL TRANSFER PROTEIN"/>
    <property type="match status" value="1"/>
</dbReference>
<dbReference type="GO" id="GO:0008525">
    <property type="term" value="F:phosphatidylcholine transporter activity"/>
    <property type="evidence" value="ECO:0007669"/>
    <property type="project" value="TreeGrafter"/>
</dbReference>
<dbReference type="InterPro" id="IPR001666">
    <property type="entry name" value="PI_transfer"/>
</dbReference>
<organism evidence="2 3">
    <name type="scientific">Caenorhabditis auriculariae</name>
    <dbReference type="NCBI Taxonomy" id="2777116"/>
    <lineage>
        <taxon>Eukaryota</taxon>
        <taxon>Metazoa</taxon>
        <taxon>Ecdysozoa</taxon>
        <taxon>Nematoda</taxon>
        <taxon>Chromadorea</taxon>
        <taxon>Rhabditida</taxon>
        <taxon>Rhabditina</taxon>
        <taxon>Rhabditomorpha</taxon>
        <taxon>Rhabditoidea</taxon>
        <taxon>Rhabditidae</taxon>
        <taxon>Peloderinae</taxon>
        <taxon>Caenorhabditis</taxon>
    </lineage>
</organism>
<feature type="domain" description="Phosphatidylinositol transfer protein N-terminal" evidence="1">
    <location>
        <begin position="1"/>
        <end position="248"/>
    </location>
</feature>
<gene>
    <name evidence="2" type="ORF">CAUJ_LOCUS13739</name>
</gene>
<sequence>MLYKEYRIPLPLDVDDFKRGQLYAVSELCRKETGGGEGAEFVTQREFTSSSLIPGQTVTGTYYHKIYRLKSKAPWILQKMLPEEAFEIHEESWSAYPYCKTVLTNPKYMKENFRQVIESTHLPDNGSAENPLNGPKKREIITLDICDDTLIGKSAYKEDRDPKSFRSEKAEVGPLEDEWIEEHEPIMCAYKLVSIHFKWKGLTSLVEKTVLKQYTRIFGMFHREAYASIDTWYDMTFEEVQEYELETAKILRKQLAEPEKRGTKCDDK</sequence>
<dbReference type="SUPFAM" id="SSF55961">
    <property type="entry name" value="Bet v1-like"/>
    <property type="match status" value="1"/>
</dbReference>
<name>A0A8S1HXP0_9PELO</name>
<reference evidence="2" key="1">
    <citation type="submission" date="2020-10" db="EMBL/GenBank/DDBJ databases">
        <authorList>
            <person name="Kikuchi T."/>
        </authorList>
    </citation>
    <scope>NUCLEOTIDE SEQUENCE</scope>
    <source>
        <strain evidence="2">NKZ352</strain>
    </source>
</reference>
<dbReference type="PANTHER" id="PTHR10658:SF35">
    <property type="entry name" value="PHOSPHATIDYLINOSITOL TRANSFER PROTEIN"/>
    <property type="match status" value="1"/>
</dbReference>
<dbReference type="EMBL" id="CAJGYM010000106">
    <property type="protein sequence ID" value="CAD6197832.1"/>
    <property type="molecule type" value="Genomic_DNA"/>
</dbReference>
<dbReference type="PRINTS" id="PR00391">
    <property type="entry name" value="PITRANSFER"/>
</dbReference>
<proteinExistence type="predicted"/>
<accession>A0A8S1HXP0</accession>
<dbReference type="GO" id="GO:0035091">
    <property type="term" value="F:phosphatidylinositol binding"/>
    <property type="evidence" value="ECO:0007669"/>
    <property type="project" value="TreeGrafter"/>
</dbReference>
<dbReference type="GO" id="GO:0008526">
    <property type="term" value="F:phosphatidylinositol transfer activity"/>
    <property type="evidence" value="ECO:0007669"/>
    <property type="project" value="TreeGrafter"/>
</dbReference>
<dbReference type="GO" id="GO:0071944">
    <property type="term" value="C:cell periphery"/>
    <property type="evidence" value="ECO:0007669"/>
    <property type="project" value="UniProtKB-ARBA"/>
</dbReference>
<comment type="caution">
    <text evidence="2">The sequence shown here is derived from an EMBL/GenBank/DDBJ whole genome shotgun (WGS) entry which is preliminary data.</text>
</comment>
<evidence type="ECO:0000313" key="3">
    <source>
        <dbReference type="Proteomes" id="UP000835052"/>
    </source>
</evidence>
<evidence type="ECO:0000259" key="1">
    <source>
        <dbReference type="Pfam" id="PF02121"/>
    </source>
</evidence>
<dbReference type="GO" id="GO:0031210">
    <property type="term" value="F:phosphatidylcholine binding"/>
    <property type="evidence" value="ECO:0007669"/>
    <property type="project" value="TreeGrafter"/>
</dbReference>